<comment type="caution">
    <text evidence="2">The sequence shown here is derived from an EMBL/GenBank/DDBJ whole genome shotgun (WGS) entry which is preliminary data.</text>
</comment>
<name>M7YCR1_9BACT</name>
<sequence>MDTLVQVNWSEYPTIGAAGLFLIGIGLGFVLVWCFPRYYGLWMGLSFGIAAFGAVIGYWLFDHLGMIRPIDIAVYSGAFLLEVIGIIWVSREYPDERVQDAMILLVVGLHFVPMVLILGPLAGFLALGCTLNALLALRNRHRPILPFGLVDSGLKVFFGGMMVWIYAM</sequence>
<feature type="transmembrane region" description="Helical" evidence="1">
    <location>
        <begin position="39"/>
        <end position="60"/>
    </location>
</feature>
<evidence type="ECO:0008006" key="4">
    <source>
        <dbReference type="Google" id="ProtNLM"/>
    </source>
</evidence>
<feature type="transmembrane region" description="Helical" evidence="1">
    <location>
        <begin position="147"/>
        <end position="167"/>
    </location>
</feature>
<organism evidence="2 3">
    <name type="scientific">Mariniradius saccharolyticus AK6</name>
    <dbReference type="NCBI Taxonomy" id="1239962"/>
    <lineage>
        <taxon>Bacteria</taxon>
        <taxon>Pseudomonadati</taxon>
        <taxon>Bacteroidota</taxon>
        <taxon>Cytophagia</taxon>
        <taxon>Cytophagales</taxon>
        <taxon>Cyclobacteriaceae</taxon>
        <taxon>Mariniradius</taxon>
    </lineage>
</organism>
<evidence type="ECO:0000313" key="2">
    <source>
        <dbReference type="EMBL" id="EMS34966.1"/>
    </source>
</evidence>
<feature type="transmembrane region" description="Helical" evidence="1">
    <location>
        <begin position="12"/>
        <end position="33"/>
    </location>
</feature>
<feature type="transmembrane region" description="Helical" evidence="1">
    <location>
        <begin position="72"/>
        <end position="90"/>
    </location>
</feature>
<dbReference type="InParanoid" id="M7YCR1"/>
<evidence type="ECO:0000256" key="1">
    <source>
        <dbReference type="SAM" id="Phobius"/>
    </source>
</evidence>
<dbReference type="EMBL" id="AMZY02000003">
    <property type="protein sequence ID" value="EMS34966.1"/>
    <property type="molecule type" value="Genomic_DNA"/>
</dbReference>
<reference evidence="2" key="1">
    <citation type="submission" date="2013-01" db="EMBL/GenBank/DDBJ databases">
        <title>Genome assembly of Mariniradius saccharolyticus AK6.</title>
        <authorList>
            <person name="Vaidya B."/>
            <person name="Khatri I."/>
            <person name="Tanuku N.R.S."/>
            <person name="Subramanian S."/>
            <person name="Pinnaka A."/>
        </authorList>
    </citation>
    <scope>NUCLEOTIDE SEQUENCE [LARGE SCALE GENOMIC DNA]</scope>
    <source>
        <strain evidence="2">AK6</strain>
    </source>
</reference>
<gene>
    <name evidence="2" type="ORF">C943_02857</name>
</gene>
<proteinExistence type="predicted"/>
<dbReference type="RefSeq" id="WP_008623555.1">
    <property type="nucleotide sequence ID" value="NZ_AMZY02000003.1"/>
</dbReference>
<keyword evidence="3" id="KW-1185">Reference proteome</keyword>
<keyword evidence="1" id="KW-0812">Transmembrane</keyword>
<dbReference type="OrthoDB" id="3531426at2"/>
<dbReference type="eggNOG" id="ENOG5033YE9">
    <property type="taxonomic scope" value="Bacteria"/>
</dbReference>
<feature type="transmembrane region" description="Helical" evidence="1">
    <location>
        <begin position="102"/>
        <end position="135"/>
    </location>
</feature>
<dbReference type="AlphaFoldDB" id="M7YCR1"/>
<evidence type="ECO:0000313" key="3">
    <source>
        <dbReference type="Proteomes" id="UP000010953"/>
    </source>
</evidence>
<protein>
    <recommendedName>
        <fullName evidence="4">DUF4203 domain-containing protein</fullName>
    </recommendedName>
</protein>
<keyword evidence="1" id="KW-1133">Transmembrane helix</keyword>
<keyword evidence="1" id="KW-0472">Membrane</keyword>
<accession>M7YCR1</accession>
<dbReference type="InterPro" id="IPR046717">
    <property type="entry name" value="DUF6609"/>
</dbReference>
<dbReference type="Proteomes" id="UP000010953">
    <property type="component" value="Unassembled WGS sequence"/>
</dbReference>
<dbReference type="Pfam" id="PF20313">
    <property type="entry name" value="DUF6609"/>
    <property type="match status" value="1"/>
</dbReference>